<name>A0ABR6KJC8_9BACT</name>
<organism evidence="1 2">
    <name type="scientific">Parabacteroides faecis</name>
    <dbReference type="NCBI Taxonomy" id="1217282"/>
    <lineage>
        <taxon>Bacteria</taxon>
        <taxon>Pseudomonadati</taxon>
        <taxon>Bacteroidota</taxon>
        <taxon>Bacteroidia</taxon>
        <taxon>Bacteroidales</taxon>
        <taxon>Tannerellaceae</taxon>
        <taxon>Parabacteroides</taxon>
    </lineage>
</organism>
<sequence>MKVLFLIYHGFSETNGISKKICYQVDALKKCNLDVCTCYLSESDGNKYRMIDNNILSDYGHGFSSKILKRIEFNSIADYAIREGIHFVYIRSDHNANPFTINMVKKMRKANICVVMEIPTYPYDNEYSSIYGKIILFIDKCFRKILAKSLYRIITFSDYKSIFGTPTIQISNGIDFDKIKLKQNINGTSHELHLIGVAEIHYWHGFDRLVQGLVNYYKGNPDYKVFFHIVGDFFGERERNDILPLISTHHLESYIILHGAKHGEELDLLFEQSDMAIGSLARHRSGITNIKTLKNREYAARGLSFIYSEQDSDFENKPYILKVPADESPIDINLIIDFHRKLNISPIDIRNSIQSLSWEEQMKKVITTVQTTR</sequence>
<keyword evidence="2" id="KW-1185">Reference proteome</keyword>
<gene>
    <name evidence="1" type="ORF">GGQ57_001429</name>
</gene>
<dbReference type="SUPFAM" id="SSF53756">
    <property type="entry name" value="UDP-Glycosyltransferase/glycogen phosphorylase"/>
    <property type="match status" value="1"/>
</dbReference>
<comment type="caution">
    <text evidence="1">The sequence shown here is derived from an EMBL/GenBank/DDBJ whole genome shotgun (WGS) entry which is preliminary data.</text>
</comment>
<proteinExistence type="predicted"/>
<dbReference type="EMBL" id="JACHOC010000002">
    <property type="protein sequence ID" value="MBB4621535.1"/>
    <property type="molecule type" value="Genomic_DNA"/>
</dbReference>
<dbReference type="RefSeq" id="WP_183669829.1">
    <property type="nucleotide sequence ID" value="NZ_BMPB01000002.1"/>
</dbReference>
<accession>A0ABR6KJC8</accession>
<dbReference type="Gene3D" id="3.40.50.2000">
    <property type="entry name" value="Glycogen Phosphorylase B"/>
    <property type="match status" value="1"/>
</dbReference>
<reference evidence="1 2" key="1">
    <citation type="submission" date="2020-08" db="EMBL/GenBank/DDBJ databases">
        <title>Genomic Encyclopedia of Type Strains, Phase IV (KMG-IV): sequencing the most valuable type-strain genomes for metagenomic binning, comparative biology and taxonomic classification.</title>
        <authorList>
            <person name="Goeker M."/>
        </authorList>
    </citation>
    <scope>NUCLEOTIDE SEQUENCE [LARGE SCALE GENOMIC DNA]</scope>
    <source>
        <strain evidence="1 2">DSM 102983</strain>
    </source>
</reference>
<dbReference type="Proteomes" id="UP000533637">
    <property type="component" value="Unassembled WGS sequence"/>
</dbReference>
<protein>
    <submittedName>
        <fullName evidence="1">Glycosyltransferase involved in cell wall biosynthesis</fullName>
    </submittedName>
</protein>
<evidence type="ECO:0000313" key="1">
    <source>
        <dbReference type="EMBL" id="MBB4621535.1"/>
    </source>
</evidence>
<evidence type="ECO:0000313" key="2">
    <source>
        <dbReference type="Proteomes" id="UP000533637"/>
    </source>
</evidence>